<dbReference type="AlphaFoldDB" id="A0A6A4GKB4"/>
<dbReference type="OrthoDB" id="3045378at2759"/>
<evidence type="ECO:0000313" key="1">
    <source>
        <dbReference type="EMBL" id="KAE9385725.1"/>
    </source>
</evidence>
<keyword evidence="2" id="KW-1185">Reference proteome</keyword>
<proteinExistence type="predicted"/>
<name>A0A6A4GKB4_9AGAR</name>
<sequence>MSSRYVKGYAIDWAKIAQVLELEYNEENIDRIQGGVFNILQFVRRESHACRNTHSFCTARPLTPKTSKSVVVISGGLESFGLDLEELKNKSFQYPDYMVSLAEHFLEGPDVFEIVDYEDPLISVPDSSLTLASSLGFH</sequence>
<gene>
    <name evidence="1" type="ORF">BT96DRAFT_568596</name>
</gene>
<organism evidence="1 2">
    <name type="scientific">Gymnopus androsaceus JB14</name>
    <dbReference type="NCBI Taxonomy" id="1447944"/>
    <lineage>
        <taxon>Eukaryota</taxon>
        <taxon>Fungi</taxon>
        <taxon>Dikarya</taxon>
        <taxon>Basidiomycota</taxon>
        <taxon>Agaricomycotina</taxon>
        <taxon>Agaricomycetes</taxon>
        <taxon>Agaricomycetidae</taxon>
        <taxon>Agaricales</taxon>
        <taxon>Marasmiineae</taxon>
        <taxon>Omphalotaceae</taxon>
        <taxon>Gymnopus</taxon>
    </lineage>
</organism>
<evidence type="ECO:0000313" key="2">
    <source>
        <dbReference type="Proteomes" id="UP000799118"/>
    </source>
</evidence>
<dbReference type="Proteomes" id="UP000799118">
    <property type="component" value="Unassembled WGS sequence"/>
</dbReference>
<reference evidence="1" key="1">
    <citation type="journal article" date="2019" name="Environ. Microbiol.">
        <title>Fungal ecological strategies reflected in gene transcription - a case study of two litter decomposers.</title>
        <authorList>
            <person name="Barbi F."/>
            <person name="Kohler A."/>
            <person name="Barry K."/>
            <person name="Baskaran P."/>
            <person name="Daum C."/>
            <person name="Fauchery L."/>
            <person name="Ihrmark K."/>
            <person name="Kuo A."/>
            <person name="LaButti K."/>
            <person name="Lipzen A."/>
            <person name="Morin E."/>
            <person name="Grigoriev I.V."/>
            <person name="Henrissat B."/>
            <person name="Lindahl B."/>
            <person name="Martin F."/>
        </authorList>
    </citation>
    <scope>NUCLEOTIDE SEQUENCE</scope>
    <source>
        <strain evidence="1">JB14</strain>
    </source>
</reference>
<accession>A0A6A4GKB4</accession>
<dbReference type="EMBL" id="ML769951">
    <property type="protein sequence ID" value="KAE9385725.1"/>
    <property type="molecule type" value="Genomic_DNA"/>
</dbReference>
<protein>
    <submittedName>
        <fullName evidence="1">Uncharacterized protein</fullName>
    </submittedName>
</protein>